<dbReference type="AlphaFoldDB" id="A0A9X1N8M5"/>
<proteinExistence type="predicted"/>
<organism evidence="2 3">
    <name type="scientific">Kineosporia babensis</name>
    <dbReference type="NCBI Taxonomy" id="499548"/>
    <lineage>
        <taxon>Bacteria</taxon>
        <taxon>Bacillati</taxon>
        <taxon>Actinomycetota</taxon>
        <taxon>Actinomycetes</taxon>
        <taxon>Kineosporiales</taxon>
        <taxon>Kineosporiaceae</taxon>
        <taxon>Kineosporia</taxon>
    </lineage>
</organism>
<dbReference type="EMBL" id="JAJOMB010000001">
    <property type="protein sequence ID" value="MCD5309575.1"/>
    <property type="molecule type" value="Genomic_DNA"/>
</dbReference>
<comment type="caution">
    <text evidence="2">The sequence shown here is derived from an EMBL/GenBank/DDBJ whole genome shotgun (WGS) entry which is preliminary data.</text>
</comment>
<protein>
    <recommendedName>
        <fullName evidence="4">Thiosulfate dehydrogenase [quinone] large subunit</fullName>
    </recommendedName>
</protein>
<name>A0A9X1N8M5_9ACTN</name>
<feature type="transmembrane region" description="Helical" evidence="1">
    <location>
        <begin position="169"/>
        <end position="193"/>
    </location>
</feature>
<keyword evidence="3" id="KW-1185">Reference proteome</keyword>
<keyword evidence="1" id="KW-0812">Transmembrane</keyword>
<evidence type="ECO:0000313" key="3">
    <source>
        <dbReference type="Proteomes" id="UP001138997"/>
    </source>
</evidence>
<evidence type="ECO:0008006" key="4">
    <source>
        <dbReference type="Google" id="ProtNLM"/>
    </source>
</evidence>
<feature type="transmembrane region" description="Helical" evidence="1">
    <location>
        <begin position="37"/>
        <end position="58"/>
    </location>
</feature>
<evidence type="ECO:0000256" key="1">
    <source>
        <dbReference type="SAM" id="Phobius"/>
    </source>
</evidence>
<feature type="transmembrane region" description="Helical" evidence="1">
    <location>
        <begin position="100"/>
        <end position="122"/>
    </location>
</feature>
<evidence type="ECO:0000313" key="2">
    <source>
        <dbReference type="EMBL" id="MCD5309575.1"/>
    </source>
</evidence>
<sequence>MSIEHAAPASKGSSSASGLADTTPGVAEMSTPAVSSLAAKLFAVLRVSVGFIFLWAALDKTFGLGYSSAAEKAWIEGNSPTKGFLSFIDQGPFASVFNNMAGNAIVDILFMVGMFAVGVAVIAGVAMQVAAVSGSLIMVMMWVAEWPMAQTTGAGEPTGSTNPFMDYHLIYALVLFALVAVSAGKTWGLGNIWEKLPVIKDQKWMH</sequence>
<accession>A0A9X1N8M5</accession>
<keyword evidence="1" id="KW-0472">Membrane</keyword>
<gene>
    <name evidence="2" type="ORF">LR394_01605</name>
</gene>
<dbReference type="RefSeq" id="WP_231438499.1">
    <property type="nucleotide sequence ID" value="NZ_JAJOMB010000001.1"/>
</dbReference>
<reference evidence="2" key="1">
    <citation type="submission" date="2021-11" db="EMBL/GenBank/DDBJ databases">
        <title>Streptomyces corallinus and Kineosporia corallina sp. nov., two new coral-derived marine actinobacteria.</title>
        <authorList>
            <person name="Buangrab K."/>
            <person name="Sutthacheep M."/>
            <person name="Yeemin T."/>
            <person name="Harunari E."/>
            <person name="Igarashi Y."/>
            <person name="Sripreechasak P."/>
            <person name="Kanchanasin P."/>
            <person name="Tanasupawat S."/>
            <person name="Phongsopitanun W."/>
        </authorList>
    </citation>
    <scope>NUCLEOTIDE SEQUENCE</scope>
    <source>
        <strain evidence="2">JCM 31032</strain>
    </source>
</reference>
<dbReference type="Proteomes" id="UP001138997">
    <property type="component" value="Unassembled WGS sequence"/>
</dbReference>
<feature type="transmembrane region" description="Helical" evidence="1">
    <location>
        <begin position="129"/>
        <end position="149"/>
    </location>
</feature>
<keyword evidence="1" id="KW-1133">Transmembrane helix</keyword>